<dbReference type="GO" id="GO:0009882">
    <property type="term" value="F:blue light photoreceptor activity"/>
    <property type="evidence" value="ECO:0007669"/>
    <property type="project" value="InterPro"/>
</dbReference>
<protein>
    <submittedName>
        <fullName evidence="2">Sensors of blue-light using FAD</fullName>
    </submittedName>
</protein>
<evidence type="ECO:0000313" key="2">
    <source>
        <dbReference type="EMBL" id="CEG09097.1"/>
    </source>
</evidence>
<sequence length="151" mass="17048">MLFRLAYYSTNLIKRPTNPAQSELRKLVLSAGTKNRDRGITGGLMFNRNYFAQVLEGDQTSVSDLFCRIAKDTRHRSIVIVHASIVDGRMFEHWSMGLAEKTETAEKLNSKFGLDNGFDPTKMTASELSNYVFEMISLEDHLITVPISTPD</sequence>
<dbReference type="InterPro" id="IPR007024">
    <property type="entry name" value="BLUF_domain"/>
</dbReference>
<dbReference type="STRING" id="1035.BN961_02518"/>
<dbReference type="Gene3D" id="3.30.70.100">
    <property type="match status" value="1"/>
</dbReference>
<accession>A0A090MSA4</accession>
<dbReference type="EMBL" id="CCAZ020000001">
    <property type="protein sequence ID" value="CEG09097.1"/>
    <property type="molecule type" value="Genomic_DNA"/>
</dbReference>
<organism evidence="2 3">
    <name type="scientific">Afipia felis</name>
    <name type="common">Cat scratch disease bacillus</name>
    <dbReference type="NCBI Taxonomy" id="1035"/>
    <lineage>
        <taxon>Bacteria</taxon>
        <taxon>Pseudomonadati</taxon>
        <taxon>Pseudomonadota</taxon>
        <taxon>Alphaproteobacteria</taxon>
        <taxon>Hyphomicrobiales</taxon>
        <taxon>Nitrobacteraceae</taxon>
        <taxon>Afipia</taxon>
    </lineage>
</organism>
<dbReference type="Pfam" id="PF04940">
    <property type="entry name" value="BLUF"/>
    <property type="match status" value="1"/>
</dbReference>
<evidence type="ECO:0000259" key="1">
    <source>
        <dbReference type="PROSITE" id="PS50925"/>
    </source>
</evidence>
<evidence type="ECO:0000313" key="3">
    <source>
        <dbReference type="Proteomes" id="UP000035762"/>
    </source>
</evidence>
<dbReference type="RefSeq" id="WP_009340159.1">
    <property type="nucleotide sequence ID" value="NZ_CCAZ020000001.1"/>
</dbReference>
<dbReference type="OrthoDB" id="196105at2"/>
<reference evidence="2 3" key="1">
    <citation type="journal article" date="2014" name="Genome Announc.">
        <title>Genome Sequence of Afipia felis Strain 76713, Isolated in Hospital Water Using an Amoeba Co-Culture Procedure.</title>
        <authorList>
            <person name="Benamar S."/>
            <person name="La Scola B."/>
            <person name="Croce O."/>
        </authorList>
    </citation>
    <scope>NUCLEOTIDE SEQUENCE [LARGE SCALE GENOMIC DNA]</scope>
    <source>
        <strain evidence="2 3">76713</strain>
    </source>
</reference>
<keyword evidence="3" id="KW-1185">Reference proteome</keyword>
<name>A0A090MSA4_AFIFE</name>
<feature type="domain" description="BLUF" evidence="1">
    <location>
        <begin position="2"/>
        <end position="97"/>
    </location>
</feature>
<dbReference type="PROSITE" id="PS50925">
    <property type="entry name" value="BLUF"/>
    <property type="match status" value="1"/>
</dbReference>
<dbReference type="AlphaFoldDB" id="A0A090MSA4"/>
<dbReference type="SUPFAM" id="SSF54975">
    <property type="entry name" value="Acylphosphatase/BLUF domain-like"/>
    <property type="match status" value="1"/>
</dbReference>
<gene>
    <name evidence="2" type="ORF">BN961_02518</name>
</gene>
<dbReference type="SMART" id="SM01034">
    <property type="entry name" value="BLUF"/>
    <property type="match status" value="1"/>
</dbReference>
<comment type="caution">
    <text evidence="2">The sequence shown here is derived from an EMBL/GenBank/DDBJ whole genome shotgun (WGS) entry which is preliminary data.</text>
</comment>
<dbReference type="GO" id="GO:0071949">
    <property type="term" value="F:FAD binding"/>
    <property type="evidence" value="ECO:0007669"/>
    <property type="project" value="InterPro"/>
</dbReference>
<proteinExistence type="predicted"/>
<dbReference type="InterPro" id="IPR036046">
    <property type="entry name" value="Acylphosphatase-like_dom_sf"/>
</dbReference>
<dbReference type="Proteomes" id="UP000035762">
    <property type="component" value="Unassembled WGS sequence"/>
</dbReference>